<dbReference type="Gene3D" id="1.25.40.20">
    <property type="entry name" value="Ankyrin repeat-containing domain"/>
    <property type="match status" value="1"/>
</dbReference>
<dbReference type="Proteomes" id="UP000663829">
    <property type="component" value="Unassembled WGS sequence"/>
</dbReference>
<evidence type="ECO:0000313" key="8">
    <source>
        <dbReference type="Proteomes" id="UP000663829"/>
    </source>
</evidence>
<keyword evidence="8" id="KW-1185">Reference proteome</keyword>
<keyword evidence="2 3" id="KW-0040">ANK repeat</keyword>
<dbReference type="Proteomes" id="UP000681722">
    <property type="component" value="Unassembled WGS sequence"/>
</dbReference>
<evidence type="ECO:0000256" key="2">
    <source>
        <dbReference type="ARBA" id="ARBA00023043"/>
    </source>
</evidence>
<dbReference type="PROSITE" id="PS50297">
    <property type="entry name" value="ANK_REP_REGION"/>
    <property type="match status" value="1"/>
</dbReference>
<dbReference type="EMBL" id="CAJOBC010100752">
    <property type="protein sequence ID" value="CAF4469201.1"/>
    <property type="molecule type" value="Genomic_DNA"/>
</dbReference>
<dbReference type="GO" id="GO:0031436">
    <property type="term" value="C:BRCA1-BARD1 complex"/>
    <property type="evidence" value="ECO:0007669"/>
    <property type="project" value="TreeGrafter"/>
</dbReference>
<feature type="repeat" description="ANK" evidence="3">
    <location>
        <begin position="248"/>
        <end position="280"/>
    </location>
</feature>
<reference evidence="5" key="1">
    <citation type="submission" date="2021-02" db="EMBL/GenBank/DDBJ databases">
        <authorList>
            <person name="Nowell W R."/>
        </authorList>
    </citation>
    <scope>NUCLEOTIDE SEQUENCE</scope>
</reference>
<evidence type="ECO:0000313" key="4">
    <source>
        <dbReference type="EMBL" id="CAF1542824.1"/>
    </source>
</evidence>
<dbReference type="GO" id="GO:0070531">
    <property type="term" value="C:BRCA1-A complex"/>
    <property type="evidence" value="ECO:0007669"/>
    <property type="project" value="TreeGrafter"/>
</dbReference>
<dbReference type="SMART" id="SM00248">
    <property type="entry name" value="ANK"/>
    <property type="match status" value="1"/>
</dbReference>
<dbReference type="PANTHER" id="PTHR24171:SF8">
    <property type="entry name" value="BRCA1-ASSOCIATED RING DOMAIN PROTEIN 1"/>
    <property type="match status" value="1"/>
</dbReference>
<organism evidence="5 8">
    <name type="scientific">Didymodactylos carnosus</name>
    <dbReference type="NCBI Taxonomy" id="1234261"/>
    <lineage>
        <taxon>Eukaryota</taxon>
        <taxon>Metazoa</taxon>
        <taxon>Spiralia</taxon>
        <taxon>Gnathifera</taxon>
        <taxon>Rotifera</taxon>
        <taxon>Eurotatoria</taxon>
        <taxon>Bdelloidea</taxon>
        <taxon>Philodinida</taxon>
        <taxon>Philodinidae</taxon>
        <taxon>Didymodactylos</taxon>
    </lineage>
</organism>
<dbReference type="OrthoDB" id="426293at2759"/>
<dbReference type="PANTHER" id="PTHR24171">
    <property type="entry name" value="ANKYRIN REPEAT DOMAIN-CONTAINING PROTEIN 39-RELATED"/>
    <property type="match status" value="1"/>
</dbReference>
<dbReference type="InterPro" id="IPR002110">
    <property type="entry name" value="Ankyrin_rpt"/>
</dbReference>
<accession>A0A816AA68</accession>
<dbReference type="InterPro" id="IPR036770">
    <property type="entry name" value="Ankyrin_rpt-contain_sf"/>
</dbReference>
<dbReference type="GO" id="GO:0085020">
    <property type="term" value="P:protein K6-linked ubiquitination"/>
    <property type="evidence" value="ECO:0007669"/>
    <property type="project" value="TreeGrafter"/>
</dbReference>
<evidence type="ECO:0008006" key="9">
    <source>
        <dbReference type="Google" id="ProtNLM"/>
    </source>
</evidence>
<evidence type="ECO:0000256" key="1">
    <source>
        <dbReference type="ARBA" id="ARBA00022737"/>
    </source>
</evidence>
<dbReference type="Proteomes" id="UP000682733">
    <property type="component" value="Unassembled WGS sequence"/>
</dbReference>
<feature type="non-terminal residue" evidence="5">
    <location>
        <position position="1"/>
    </location>
</feature>
<dbReference type="SUPFAM" id="SSF48403">
    <property type="entry name" value="Ankyrin repeat"/>
    <property type="match status" value="1"/>
</dbReference>
<protein>
    <recommendedName>
        <fullName evidence="9">ANK_REP_REGION domain-containing protein</fullName>
    </recommendedName>
</protein>
<gene>
    <name evidence="5" type="ORF">GPM918_LOCUS42015</name>
    <name evidence="4" type="ORF">OVA965_LOCUS38871</name>
    <name evidence="7" type="ORF">SRO942_LOCUS43177</name>
    <name evidence="6" type="ORF">TMI583_LOCUS40099</name>
</gene>
<evidence type="ECO:0000313" key="6">
    <source>
        <dbReference type="EMBL" id="CAF4331471.1"/>
    </source>
</evidence>
<name>A0A816AA68_9BILA</name>
<dbReference type="EMBL" id="CAJOBA010061497">
    <property type="protein sequence ID" value="CAF4331471.1"/>
    <property type="molecule type" value="Genomic_DNA"/>
</dbReference>
<dbReference type="Proteomes" id="UP000677228">
    <property type="component" value="Unassembled WGS sequence"/>
</dbReference>
<evidence type="ECO:0000313" key="7">
    <source>
        <dbReference type="EMBL" id="CAF4469201.1"/>
    </source>
</evidence>
<dbReference type="EMBL" id="CAJNOK010039140">
    <property type="protein sequence ID" value="CAF1542824.1"/>
    <property type="molecule type" value="Genomic_DNA"/>
</dbReference>
<dbReference type="GO" id="GO:0004842">
    <property type="term" value="F:ubiquitin-protein transferase activity"/>
    <property type="evidence" value="ECO:0007669"/>
    <property type="project" value="TreeGrafter"/>
</dbReference>
<dbReference type="EMBL" id="CAJNOQ010034489">
    <property type="protein sequence ID" value="CAF1594987.1"/>
    <property type="molecule type" value="Genomic_DNA"/>
</dbReference>
<sequence length="317" mass="36073">MITNDSDYHEQFELKTNGEFSEIINSIQERFPTVDMNTQQIQRLDESRNRFMDFDKEYFNSNKEVLVSSSSNVFRIIRRTDFSPSDTSEEDELSISDLTIADDKSGEEPVELMKVHKPMCTDSSQTSPVRLNLRSYQSKASSMSLDVSGDDRYQQIVQPTTASSLSLSALDDSFSSRPNKLATTTKRRSVPQLFSRISFRFLNLQRLFRRRSTSVSDFYQACCNNQVTKVERYLEILSLCDIDKLQPDGSTALHIAASFGYQQIVRLLLQAGASPTILSKHGLTPADLAKTEEIKQLFHRRSTLVTSRSTPYELIAL</sequence>
<evidence type="ECO:0000313" key="5">
    <source>
        <dbReference type="EMBL" id="CAF1594987.1"/>
    </source>
</evidence>
<evidence type="ECO:0000256" key="3">
    <source>
        <dbReference type="PROSITE-ProRule" id="PRU00023"/>
    </source>
</evidence>
<keyword evidence="1" id="KW-0677">Repeat</keyword>
<proteinExistence type="predicted"/>
<comment type="caution">
    <text evidence="5">The sequence shown here is derived from an EMBL/GenBank/DDBJ whole genome shotgun (WGS) entry which is preliminary data.</text>
</comment>
<dbReference type="PROSITE" id="PS50088">
    <property type="entry name" value="ANK_REPEAT"/>
    <property type="match status" value="1"/>
</dbReference>
<dbReference type="Pfam" id="PF12796">
    <property type="entry name" value="Ank_2"/>
    <property type="match status" value="1"/>
</dbReference>
<dbReference type="AlphaFoldDB" id="A0A816AA68"/>